<feature type="transmembrane region" description="Helical" evidence="7">
    <location>
        <begin position="54"/>
        <end position="74"/>
    </location>
</feature>
<evidence type="ECO:0000256" key="5">
    <source>
        <dbReference type="ARBA" id="ARBA00023136"/>
    </source>
</evidence>
<dbReference type="GeneID" id="115878682"/>
<dbReference type="OrthoDB" id="430207at2759"/>
<evidence type="ECO:0000313" key="9">
    <source>
        <dbReference type="RefSeq" id="XP_030751107.1"/>
    </source>
</evidence>
<name>A0A6J2XII1_SITOR</name>
<dbReference type="KEGG" id="soy:115878682"/>
<evidence type="ECO:0000256" key="1">
    <source>
        <dbReference type="ARBA" id="ARBA00004141"/>
    </source>
</evidence>
<evidence type="ECO:0000256" key="7">
    <source>
        <dbReference type="RuleBase" id="RU363053"/>
    </source>
</evidence>
<proteinExistence type="inferred from homology"/>
<comment type="similarity">
    <text evidence="2 7">Belongs to the peroxisomal membrane protein PXMP2/4 family.</text>
</comment>
<feature type="transmembrane region" description="Helical" evidence="7">
    <location>
        <begin position="95"/>
        <end position="113"/>
    </location>
</feature>
<dbReference type="PANTHER" id="PTHR11266:SF17">
    <property type="entry name" value="PROTEIN MPV17"/>
    <property type="match status" value="1"/>
</dbReference>
<organism evidence="8 9">
    <name type="scientific">Sitophilus oryzae</name>
    <name type="common">Rice weevil</name>
    <name type="synonym">Curculio oryzae</name>
    <dbReference type="NCBI Taxonomy" id="7048"/>
    <lineage>
        <taxon>Eukaryota</taxon>
        <taxon>Metazoa</taxon>
        <taxon>Ecdysozoa</taxon>
        <taxon>Arthropoda</taxon>
        <taxon>Hexapoda</taxon>
        <taxon>Insecta</taxon>
        <taxon>Pterygota</taxon>
        <taxon>Neoptera</taxon>
        <taxon>Endopterygota</taxon>
        <taxon>Coleoptera</taxon>
        <taxon>Polyphaga</taxon>
        <taxon>Cucujiformia</taxon>
        <taxon>Curculionidae</taxon>
        <taxon>Dryophthorinae</taxon>
        <taxon>Sitophilus</taxon>
    </lineage>
</organism>
<dbReference type="GO" id="GO:0015267">
    <property type="term" value="F:channel activity"/>
    <property type="evidence" value="ECO:0007669"/>
    <property type="project" value="TreeGrafter"/>
</dbReference>
<dbReference type="RefSeq" id="XP_030751107.1">
    <property type="nucleotide sequence ID" value="XM_030895247.1"/>
</dbReference>
<dbReference type="PANTHER" id="PTHR11266">
    <property type="entry name" value="PEROXISOMAL MEMBRANE PROTEIN 2, PXMP2 MPV17"/>
    <property type="match status" value="1"/>
</dbReference>
<comment type="subcellular location">
    <subcellularLocation>
        <location evidence="1">Membrane</location>
        <topology evidence="1">Multi-pass membrane protein</topology>
    </subcellularLocation>
</comment>
<keyword evidence="8" id="KW-1185">Reference proteome</keyword>
<evidence type="ECO:0000256" key="2">
    <source>
        <dbReference type="ARBA" id="ARBA00006824"/>
    </source>
</evidence>
<protein>
    <recommendedName>
        <fullName evidence="6">Mitochondrial inner membrane protein Mpv17</fullName>
    </recommendedName>
</protein>
<feature type="transmembrane region" description="Helical" evidence="7">
    <location>
        <begin position="152"/>
        <end position="172"/>
    </location>
</feature>
<evidence type="ECO:0000256" key="3">
    <source>
        <dbReference type="ARBA" id="ARBA00022692"/>
    </source>
</evidence>
<dbReference type="Proteomes" id="UP000504635">
    <property type="component" value="Unplaced"/>
</dbReference>
<dbReference type="InterPro" id="IPR007248">
    <property type="entry name" value="Mpv17_PMP22"/>
</dbReference>
<accession>A0A6J2XII1</accession>
<keyword evidence="3 7" id="KW-0812">Transmembrane</keyword>
<dbReference type="InParanoid" id="A0A6J2XII1"/>
<evidence type="ECO:0000256" key="6">
    <source>
        <dbReference type="ARBA" id="ARBA00049743"/>
    </source>
</evidence>
<dbReference type="Pfam" id="PF04117">
    <property type="entry name" value="Mpv17_PMP22"/>
    <property type="match status" value="1"/>
</dbReference>
<dbReference type="FunCoup" id="A0A6J2XII1">
    <property type="interactions" value="378"/>
</dbReference>
<dbReference type="AlphaFoldDB" id="A0A6J2XII1"/>
<keyword evidence="4 7" id="KW-1133">Transmembrane helix</keyword>
<dbReference type="GO" id="GO:0005739">
    <property type="term" value="C:mitochondrion"/>
    <property type="evidence" value="ECO:0007669"/>
    <property type="project" value="TreeGrafter"/>
</dbReference>
<sequence length="179" mass="20337">MLLLRIYQKWLNKHFLVVQSVQTGALMAAGDAIAQLAIEKKKLPEFDLSRTAKFGFLGTCFVGPTLTVWYRLLAKQFGTSSSTSTALKKMACDQLIFAPTFLSIFIANVNFLSGKSVQDIKQELSRTYLDILIVNWKVWPAVQLVNFYCVPLNYQVLLVQGVALFWNTYLSWKTQKKVD</sequence>
<dbReference type="GO" id="GO:1901858">
    <property type="term" value="P:regulation of mitochondrial DNA metabolic process"/>
    <property type="evidence" value="ECO:0007669"/>
    <property type="project" value="TreeGrafter"/>
</dbReference>
<gene>
    <name evidence="9" type="primary">LOC115878682</name>
</gene>
<reference evidence="9" key="1">
    <citation type="submission" date="2025-08" db="UniProtKB">
        <authorList>
            <consortium name="RefSeq"/>
        </authorList>
    </citation>
    <scope>IDENTIFICATION</scope>
    <source>
        <tissue evidence="9">Gonads</tissue>
    </source>
</reference>
<evidence type="ECO:0000313" key="8">
    <source>
        <dbReference type="Proteomes" id="UP000504635"/>
    </source>
</evidence>
<dbReference type="GO" id="GO:0016020">
    <property type="term" value="C:membrane"/>
    <property type="evidence" value="ECO:0007669"/>
    <property type="project" value="UniProtKB-SubCell"/>
</dbReference>
<evidence type="ECO:0000256" key="4">
    <source>
        <dbReference type="ARBA" id="ARBA00022989"/>
    </source>
</evidence>
<keyword evidence="5 7" id="KW-0472">Membrane</keyword>